<evidence type="ECO:0000313" key="5">
    <source>
        <dbReference type="Ensembl" id="ENSFCTP00005001817.1"/>
    </source>
</evidence>
<reference evidence="5" key="2">
    <citation type="submission" date="2025-08" db="UniProtKB">
        <authorList>
            <consortium name="Ensembl"/>
        </authorList>
    </citation>
    <scope>IDENTIFICATION</scope>
    <source>
        <strain evidence="5">breed Abyssinian</strain>
    </source>
</reference>
<dbReference type="InterPro" id="IPR057892">
    <property type="entry name" value="LIP-1_CC2"/>
</dbReference>
<dbReference type="PANTHER" id="PTHR12587:SF15">
    <property type="entry name" value="LIPRIN-ALPHA-1"/>
    <property type="match status" value="1"/>
</dbReference>
<organism evidence="5 6">
    <name type="scientific">Felis catus</name>
    <name type="common">Cat</name>
    <name type="synonym">Felis silvestris catus</name>
    <dbReference type="NCBI Taxonomy" id="9685"/>
    <lineage>
        <taxon>Eukaryota</taxon>
        <taxon>Metazoa</taxon>
        <taxon>Chordata</taxon>
        <taxon>Craniata</taxon>
        <taxon>Vertebrata</taxon>
        <taxon>Euteleostomi</taxon>
        <taxon>Mammalia</taxon>
        <taxon>Eutheria</taxon>
        <taxon>Laurasiatheria</taxon>
        <taxon>Carnivora</taxon>
        <taxon>Feliformia</taxon>
        <taxon>Felidae</taxon>
        <taxon>Felinae</taxon>
        <taxon>Felis</taxon>
    </lineage>
</organism>
<feature type="compositionally biased region" description="Basic residues" evidence="3">
    <location>
        <begin position="370"/>
        <end position="380"/>
    </location>
</feature>
<dbReference type="Proteomes" id="UP000823872">
    <property type="component" value="Unassembled WGS sequence"/>
</dbReference>
<keyword evidence="1" id="KW-0677">Repeat</keyword>
<gene>
    <name evidence="5" type="primary">LOC123378945</name>
</gene>
<evidence type="ECO:0000256" key="1">
    <source>
        <dbReference type="ARBA" id="ARBA00022737"/>
    </source>
</evidence>
<evidence type="ECO:0000259" key="4">
    <source>
        <dbReference type="Pfam" id="PF25526"/>
    </source>
</evidence>
<feature type="compositionally biased region" description="Basic residues" evidence="3">
    <location>
        <begin position="330"/>
        <end position="342"/>
    </location>
</feature>
<dbReference type="GeneID" id="123378945"/>
<proteinExistence type="predicted"/>
<dbReference type="Pfam" id="PF25526">
    <property type="entry name" value="LIP-1"/>
    <property type="match status" value="1"/>
</dbReference>
<feature type="compositionally biased region" description="Basic and acidic residues" evidence="3">
    <location>
        <begin position="428"/>
        <end position="437"/>
    </location>
</feature>
<feature type="compositionally biased region" description="Low complexity" evidence="3">
    <location>
        <begin position="357"/>
        <end position="368"/>
    </location>
</feature>
<reference evidence="5" key="3">
    <citation type="submission" date="2025-09" db="UniProtKB">
        <authorList>
            <consortium name="Ensembl"/>
        </authorList>
    </citation>
    <scope>IDENTIFICATION</scope>
    <source>
        <strain evidence="5">breed Abyssinian</strain>
    </source>
</reference>
<name>A0ABI7VUG4_FELCA</name>
<feature type="coiled-coil region" evidence="2">
    <location>
        <begin position="51"/>
        <end position="78"/>
    </location>
</feature>
<keyword evidence="2" id="KW-0175">Coiled coil</keyword>
<feature type="region of interest" description="Disordered" evidence="3">
    <location>
        <begin position="330"/>
        <end position="493"/>
    </location>
</feature>
<dbReference type="Ensembl" id="ENSFCTT00005003216.1">
    <property type="protein sequence ID" value="ENSFCTP00005001817.1"/>
    <property type="gene ID" value="ENSFCTG00005001269.1"/>
</dbReference>
<feature type="compositionally biased region" description="Basic and acidic residues" evidence="3">
    <location>
        <begin position="381"/>
        <end position="393"/>
    </location>
</feature>
<dbReference type="InterPro" id="IPR029515">
    <property type="entry name" value="Liprin"/>
</dbReference>
<evidence type="ECO:0000313" key="6">
    <source>
        <dbReference type="Proteomes" id="UP000823872"/>
    </source>
</evidence>
<protein>
    <recommendedName>
        <fullName evidence="4">Liprin-alpha CC2 domain-containing protein</fullName>
    </recommendedName>
</protein>
<feature type="compositionally biased region" description="Low complexity" evidence="3">
    <location>
        <begin position="447"/>
        <end position="462"/>
    </location>
</feature>
<reference evidence="6" key="1">
    <citation type="submission" date="2021-02" db="EMBL/GenBank/DDBJ databases">
        <title>Safari Cat Assemblies.</title>
        <authorList>
            <person name="Bredemeyer K.R."/>
            <person name="Murphy W.J."/>
        </authorList>
    </citation>
    <scope>NUCLEOTIDE SEQUENCE [LARGE SCALE GENOMIC DNA]</scope>
</reference>
<keyword evidence="6" id="KW-1185">Reference proteome</keyword>
<accession>A0ABI7VUG4</accession>
<dbReference type="GeneTree" id="ENSGT01050000244900"/>
<dbReference type="PANTHER" id="PTHR12587">
    <property type="entry name" value="LAR INTERACTING PROTEIN LIP -RELATED PROTEIN"/>
    <property type="match status" value="1"/>
</dbReference>
<dbReference type="RefSeq" id="XP_044907481.1">
    <property type="nucleotide sequence ID" value="XM_045051546.1"/>
</dbReference>
<evidence type="ECO:0000256" key="3">
    <source>
        <dbReference type="SAM" id="MobiDB-lite"/>
    </source>
</evidence>
<feature type="domain" description="Liprin-alpha CC2" evidence="4">
    <location>
        <begin position="103"/>
        <end position="329"/>
    </location>
</feature>
<feature type="coiled-coil region" evidence="2">
    <location>
        <begin position="138"/>
        <end position="221"/>
    </location>
</feature>
<evidence type="ECO:0000256" key="2">
    <source>
        <dbReference type="SAM" id="Coils"/>
    </source>
</evidence>
<feature type="compositionally biased region" description="Low complexity" evidence="3">
    <location>
        <begin position="407"/>
        <end position="422"/>
    </location>
</feature>
<sequence length="493" mass="56346">MRCGGRGRCSSEHPVSPLLEVFHLRGGRPGPLFLRRPSRSRQECAALAAELHTCREQLMQREEEIANLKAERNNTRLLLEHLEFLVSRHERALQKTIIGRQVQSQMKELLATLCTLMAKLEEDLDISRKDLILSEAMNTILQRDVREAMAQKEDMQDRITTLEKRCLRAQHKATSLHDLKDKLENEIAKKDSLHRQTADQNRQLQERLEVAERKLQQTPRKAKSLPEVEAEPAQRVATLCKAEQRRGNIEERLRQMEAQLEEKNQELQRVRQREKLKEETNQHLSGTIDRLLSESDERLKRHLKERMAAAEDKDHLLRKMEALRAVLKRARVRGSSRHHGRTHVGSIPASRFRLAGSPTDASSTSSSAVLRRHRKGRVARLRHEPSKLLHLEEESQDSTARARCVPSASSSQRSLSLDRLQQGALHKASHEDIRDATKSPGSQDGPLSSLSKSNNSQDSLNNAPKKKGITKSIRWLLTRRQKVHPSRASDEPA</sequence>